<gene>
    <name evidence="8" type="ORF">BZB76_2329</name>
</gene>
<evidence type="ECO:0000313" key="8">
    <source>
        <dbReference type="EMBL" id="RKS76961.1"/>
    </source>
</evidence>
<feature type="transmembrane region" description="Helical" evidence="7">
    <location>
        <begin position="121"/>
        <end position="142"/>
    </location>
</feature>
<evidence type="ECO:0000256" key="4">
    <source>
        <dbReference type="ARBA" id="ARBA00022692"/>
    </source>
</evidence>
<feature type="transmembrane region" description="Helical" evidence="7">
    <location>
        <begin position="182"/>
        <end position="203"/>
    </location>
</feature>
<name>A0A495QU41_9ACTN</name>
<evidence type="ECO:0000256" key="7">
    <source>
        <dbReference type="SAM" id="Phobius"/>
    </source>
</evidence>
<keyword evidence="9" id="KW-1185">Reference proteome</keyword>
<keyword evidence="3" id="KW-1003">Cell membrane</keyword>
<dbReference type="GO" id="GO:0005886">
    <property type="term" value="C:plasma membrane"/>
    <property type="evidence" value="ECO:0007669"/>
    <property type="project" value="UniProtKB-SubCell"/>
</dbReference>
<feature type="transmembrane region" description="Helical" evidence="7">
    <location>
        <begin position="333"/>
        <end position="357"/>
    </location>
</feature>
<keyword evidence="4 7" id="KW-0812">Transmembrane</keyword>
<keyword evidence="6 7" id="KW-0472">Membrane</keyword>
<dbReference type="EMBL" id="RBWU01000002">
    <property type="protein sequence ID" value="RKS76961.1"/>
    <property type="molecule type" value="Genomic_DNA"/>
</dbReference>
<dbReference type="PANTHER" id="PTHR43299:SF1">
    <property type="entry name" value="UPF0718 PROTEIN YRAQ"/>
    <property type="match status" value="1"/>
</dbReference>
<organism evidence="8 9">
    <name type="scientific">Actinomadura pelletieri DSM 43383</name>
    <dbReference type="NCBI Taxonomy" id="1120940"/>
    <lineage>
        <taxon>Bacteria</taxon>
        <taxon>Bacillati</taxon>
        <taxon>Actinomycetota</taxon>
        <taxon>Actinomycetes</taxon>
        <taxon>Streptosporangiales</taxon>
        <taxon>Thermomonosporaceae</taxon>
        <taxon>Actinomadura</taxon>
    </lineage>
</organism>
<feature type="transmembrane region" description="Helical" evidence="7">
    <location>
        <begin position="13"/>
        <end position="33"/>
    </location>
</feature>
<evidence type="ECO:0000256" key="2">
    <source>
        <dbReference type="ARBA" id="ARBA00006386"/>
    </source>
</evidence>
<reference evidence="8 9" key="1">
    <citation type="submission" date="2018-10" db="EMBL/GenBank/DDBJ databases">
        <title>Genomic Encyclopedia of Archaeal and Bacterial Type Strains, Phase II (KMG-II): from individual species to whole genera.</title>
        <authorList>
            <person name="Goeker M."/>
        </authorList>
    </citation>
    <scope>NUCLEOTIDE SEQUENCE [LARGE SCALE GENOMIC DNA]</scope>
    <source>
        <strain evidence="8 9">DSM 43383</strain>
    </source>
</reference>
<feature type="transmembrane region" description="Helical" evidence="7">
    <location>
        <begin position="268"/>
        <end position="287"/>
    </location>
</feature>
<dbReference type="InterPro" id="IPR005524">
    <property type="entry name" value="DUF318"/>
</dbReference>
<feature type="transmembrane region" description="Helical" evidence="7">
    <location>
        <begin position="78"/>
        <end position="101"/>
    </location>
</feature>
<comment type="subcellular location">
    <subcellularLocation>
        <location evidence="1">Cell membrane</location>
        <topology evidence="1">Multi-pass membrane protein</topology>
    </subcellularLocation>
</comment>
<dbReference type="AlphaFoldDB" id="A0A495QU41"/>
<protein>
    <recommendedName>
        <fullName evidence="10">Permease</fullName>
    </recommendedName>
</protein>
<dbReference type="Proteomes" id="UP000274601">
    <property type="component" value="Unassembled WGS sequence"/>
</dbReference>
<feature type="transmembrane region" description="Helical" evidence="7">
    <location>
        <begin position="154"/>
        <end position="176"/>
    </location>
</feature>
<evidence type="ECO:0008006" key="10">
    <source>
        <dbReference type="Google" id="ProtNLM"/>
    </source>
</evidence>
<proteinExistence type="inferred from homology"/>
<evidence type="ECO:0000313" key="9">
    <source>
        <dbReference type="Proteomes" id="UP000274601"/>
    </source>
</evidence>
<keyword evidence="5 7" id="KW-1133">Transmembrane helix</keyword>
<dbReference type="PANTHER" id="PTHR43299">
    <property type="entry name" value="UPF0718 PROTEIN YRAQ"/>
    <property type="match status" value="1"/>
</dbReference>
<evidence type="ECO:0000256" key="5">
    <source>
        <dbReference type="ARBA" id="ARBA00022989"/>
    </source>
</evidence>
<comment type="caution">
    <text evidence="8">The sequence shown here is derived from an EMBL/GenBank/DDBJ whole genome shotgun (WGS) entry which is preliminary data.</text>
</comment>
<accession>A0A495QU41</accession>
<feature type="transmembrane region" description="Helical" evidence="7">
    <location>
        <begin position="299"/>
        <end position="327"/>
    </location>
</feature>
<dbReference type="OrthoDB" id="8771795at2"/>
<evidence type="ECO:0000256" key="3">
    <source>
        <dbReference type="ARBA" id="ARBA00022475"/>
    </source>
</evidence>
<dbReference type="Pfam" id="PF03773">
    <property type="entry name" value="ArsP_1"/>
    <property type="match status" value="1"/>
</dbReference>
<feature type="transmembrane region" description="Helical" evidence="7">
    <location>
        <begin position="234"/>
        <end position="256"/>
    </location>
</feature>
<sequence length="358" mass="37615">MVGRDAVRTSSRWNPWTALTLFAAVAAVGLLWAKWWPYTQKIDGLLDTPTWSGGSILDKAGDPGAGPSLSGGREFTEIYVVAVWKALVVGLAVAAAVEALVTRRWLLRVLGRGHGRYRDSFVGGLLSLPSMMCTCCTAPVVTTLRRRGASTPAALAYWVGNPTLNPAVLVFLAFVAPWQWTFTRLAVGALLVFVVTALVSRLAPRDARAPLPAAAREADDDVALRDAPRRFGRALLRMSITLVPEYLVVVFAIGMFRGWLFPLDGSAADWGALAVLVAAIVGTLVVIPTAGEIPIVQGLTLVGVGAGVAGALLIALPALSLVSIVMVGRALSWRVTIAMAGATAACAVLAGALLWTIG</sequence>
<evidence type="ECO:0000256" key="6">
    <source>
        <dbReference type="ARBA" id="ARBA00023136"/>
    </source>
</evidence>
<comment type="similarity">
    <text evidence="2">Belongs to the UPF0718 family.</text>
</comment>
<evidence type="ECO:0000256" key="1">
    <source>
        <dbReference type="ARBA" id="ARBA00004651"/>
    </source>
</evidence>